<reference evidence="1 2" key="1">
    <citation type="submission" date="2016-10" db="EMBL/GenBank/DDBJ databases">
        <authorList>
            <person name="Cai Z."/>
        </authorList>
    </citation>
    <scope>NUCLEOTIDE SEQUENCE [LARGE SCALE GENOMIC DNA]</scope>
</reference>
<keyword evidence="2" id="KW-1185">Reference proteome</keyword>
<evidence type="ECO:0000313" key="2">
    <source>
        <dbReference type="Proteomes" id="UP000256970"/>
    </source>
</evidence>
<accession>A0A383VKZ1</accession>
<dbReference type="AlphaFoldDB" id="A0A383VKZ1"/>
<organism evidence="1 2">
    <name type="scientific">Tetradesmus obliquus</name>
    <name type="common">Green alga</name>
    <name type="synonym">Acutodesmus obliquus</name>
    <dbReference type="NCBI Taxonomy" id="3088"/>
    <lineage>
        <taxon>Eukaryota</taxon>
        <taxon>Viridiplantae</taxon>
        <taxon>Chlorophyta</taxon>
        <taxon>core chlorophytes</taxon>
        <taxon>Chlorophyceae</taxon>
        <taxon>CS clade</taxon>
        <taxon>Sphaeropleales</taxon>
        <taxon>Scenedesmaceae</taxon>
        <taxon>Tetradesmus</taxon>
    </lineage>
</organism>
<dbReference type="EMBL" id="FNXT01000533">
    <property type="protein sequence ID" value="SZX65046.1"/>
    <property type="molecule type" value="Genomic_DNA"/>
</dbReference>
<gene>
    <name evidence="1" type="ORF">BQ4739_LOCUS5507</name>
</gene>
<proteinExistence type="predicted"/>
<dbReference type="Proteomes" id="UP000256970">
    <property type="component" value="Unassembled WGS sequence"/>
</dbReference>
<name>A0A383VKZ1_TETOB</name>
<protein>
    <submittedName>
        <fullName evidence="1">Uncharacterized protein</fullName>
    </submittedName>
</protein>
<sequence>MRNNNTGPPDAVLYDFPVGWWDHDWPGCFNSGKEINDTYWHKVAGSTIGMHSRHPDQAVGVNSLGAESPPSPLRRVIKIVEDCFAQCSSADCLPAESMPLLAYEGLSNASVARSSRVRALLRQQHGWRQLH</sequence>
<evidence type="ECO:0000313" key="1">
    <source>
        <dbReference type="EMBL" id="SZX65046.1"/>
    </source>
</evidence>